<dbReference type="InterPro" id="IPR058922">
    <property type="entry name" value="WHD_DRP"/>
</dbReference>
<evidence type="ECO:0000256" key="13">
    <source>
        <dbReference type="ARBA" id="ARBA00023136"/>
    </source>
</evidence>
<keyword evidence="13" id="KW-0472">Membrane</keyword>
<feature type="domain" description="Disease resistance protein winged helix" evidence="15">
    <location>
        <begin position="406"/>
        <end position="477"/>
    </location>
</feature>
<evidence type="ECO:0000256" key="11">
    <source>
        <dbReference type="ARBA" id="ARBA00022840"/>
    </source>
</evidence>
<dbReference type="PANTHER" id="PTHR23155">
    <property type="entry name" value="DISEASE RESISTANCE PROTEIN RP"/>
    <property type="match status" value="1"/>
</dbReference>
<accession>A0A2G2X329</accession>
<evidence type="ECO:0000256" key="3">
    <source>
        <dbReference type="ARBA" id="ARBA00004496"/>
    </source>
</evidence>
<keyword evidence="12" id="KW-0175">Coiled coil</keyword>
<keyword evidence="8" id="KW-0677">Repeat</keyword>
<evidence type="ECO:0000256" key="8">
    <source>
        <dbReference type="ARBA" id="ARBA00022737"/>
    </source>
</evidence>
<evidence type="ECO:0000256" key="1">
    <source>
        <dbReference type="ARBA" id="ARBA00002074"/>
    </source>
</evidence>
<reference evidence="18" key="2">
    <citation type="journal article" date="2017" name="J. Anim. Genet.">
        <title>Multiple reference genome sequences of hot pepper reveal the massive evolution of plant disease resistance genes by retroduplication.</title>
        <authorList>
            <person name="Kim S."/>
            <person name="Park J."/>
            <person name="Yeom S.-I."/>
            <person name="Kim Y.-M."/>
            <person name="Seo E."/>
            <person name="Kim K.-T."/>
            <person name="Kim M.-S."/>
            <person name="Lee J.M."/>
            <person name="Cheong K."/>
            <person name="Shin H.-S."/>
            <person name="Kim S.-B."/>
            <person name="Han K."/>
            <person name="Lee J."/>
            <person name="Park M."/>
            <person name="Lee H.-A."/>
            <person name="Lee H.-Y."/>
            <person name="Lee Y."/>
            <person name="Oh S."/>
            <person name="Lee J.H."/>
            <person name="Choi E."/>
            <person name="Choi E."/>
            <person name="Lee S.E."/>
            <person name="Jeon J."/>
            <person name="Kim H."/>
            <person name="Choi G."/>
            <person name="Song H."/>
            <person name="Lee J."/>
            <person name="Lee S.-C."/>
            <person name="Kwon J.-K."/>
            <person name="Lee H.-Y."/>
            <person name="Koo N."/>
            <person name="Hong Y."/>
            <person name="Kim R.W."/>
            <person name="Kang W.-H."/>
            <person name="Huh J.H."/>
            <person name="Kang B.-C."/>
            <person name="Yang T.-J."/>
            <person name="Lee Y.-H."/>
            <person name="Bennetzen J.L."/>
            <person name="Choi D."/>
        </authorList>
    </citation>
    <scope>NUCLEOTIDE SEQUENCE [LARGE SCALE GENOMIC DNA]</scope>
    <source>
        <strain evidence="18">cv. PBC81</strain>
    </source>
</reference>
<dbReference type="GO" id="GO:0005737">
    <property type="term" value="C:cytoplasm"/>
    <property type="evidence" value="ECO:0007669"/>
    <property type="project" value="UniProtKB-SubCell"/>
</dbReference>
<dbReference type="FunFam" id="1.10.10.10:FF:000322">
    <property type="entry name" value="Probable disease resistance protein At1g63360"/>
    <property type="match status" value="1"/>
</dbReference>
<dbReference type="PANTHER" id="PTHR23155:SF1152">
    <property type="entry name" value="AAA+ ATPASE DOMAIN-CONTAINING PROTEIN"/>
    <property type="match status" value="1"/>
</dbReference>
<dbReference type="STRING" id="33114.A0A2G2X329"/>
<feature type="domain" description="NB-ARC" evidence="14">
    <location>
        <begin position="151"/>
        <end position="321"/>
    </location>
</feature>
<sequence length="888" mass="102054">MAYAAVTSLMNTMQQSMQVTGCNLQSFYKKLESVRAIMETPCYIAGDLEALTSLEDEITQLAYTTQDMVDSESRRVFTAKNAATQTTEFWDHHSLLKQAIRDIDSMRNKWMKMQNRYANIQDWKAQNLTITSTSQHTLERENMMVGREIEFEMMQDQLARGASEVEVVSIVGMGGIGKTTLANKLFCDPFIVSRFDIRAKVTVTQAYCARNVLLDLLSSISGSGRIGGLCEQQDDGQLADQLQKLLKGRRYLIVIDDIWAKEAWDDIKLCFPECNCRSRILMTTRNMEVAEYASSGKLPYQLLFLSSVESWNLLYEKVFVKECFSPEFENIGKQIALNCKGLPLTIVVISGLLQKIGKSLDEWKSVAENVSSVVSTDIDVQCMKVLALSYHHLPQHLRACFLYFAIFPVDKLIFVNKLVRLWAAEGFLKVDEMKNMEEVGKECLKDLTDRNLIFIHRVSRLDGKIKACGMHDMIRELCLREARNTNFVNVIMDNQNPSELARHFSTKLRSRISIQSEQYTFVPDQLYAVRNSKPCSLLLFIRKPSTSRIMQELEHFNLLRVVELASPMLDAFPICIVGLFHLRYLALTFYSSINHRDIYIAPSVDNLRYLQTFILKFQKNFFKRPKFSFVLPLEIFKMSALRHLSLDRSKLNRYASRETSWDLGNLQCLSGWNPLYCTSSIFRLFPNLKKLKICDHKEYYMDGYDVVKGLHDLCYLDQLEELKYKMRKSIKGTTLATNYLSRHSQLPPPGAFPQNLKKLAFTSTSLPWEDLRIVGKLPKLEALKLAYDACVGREWKVVEEGFPQLKFLLLQHLGLNYWRASSDHFPRLERLVIDRCGYLDSIPHDFAEITTLQLIDISNCAESVGNSAKKILEEIEDNYGSTVEVCIR</sequence>
<dbReference type="GO" id="GO:0009626">
    <property type="term" value="P:plant-type hypersensitive response"/>
    <property type="evidence" value="ECO:0007669"/>
    <property type="project" value="UniProtKB-KW"/>
</dbReference>
<dbReference type="AlphaFoldDB" id="A0A2G2X329"/>
<dbReference type="Gene3D" id="1.20.5.4130">
    <property type="match status" value="1"/>
</dbReference>
<name>A0A2G2X329_CAPBA</name>
<evidence type="ECO:0000259" key="15">
    <source>
        <dbReference type="Pfam" id="PF23559"/>
    </source>
</evidence>
<evidence type="ECO:0000259" key="14">
    <source>
        <dbReference type="Pfam" id="PF00931"/>
    </source>
</evidence>
<dbReference type="Pfam" id="PF00931">
    <property type="entry name" value="NB-ARC"/>
    <property type="match status" value="1"/>
</dbReference>
<dbReference type="Gene3D" id="3.80.10.10">
    <property type="entry name" value="Ribonuclease Inhibitor"/>
    <property type="match status" value="1"/>
</dbReference>
<dbReference type="Proteomes" id="UP000224567">
    <property type="component" value="Unassembled WGS sequence"/>
</dbReference>
<keyword evidence="9" id="KW-0547">Nucleotide-binding</keyword>
<keyword evidence="5" id="KW-0963">Cytoplasm</keyword>
<keyword evidence="6" id="KW-0433">Leucine-rich repeat</keyword>
<dbReference type="OrthoDB" id="1260289at2759"/>
<dbReference type="InterPro" id="IPR027417">
    <property type="entry name" value="P-loop_NTPase"/>
</dbReference>
<dbReference type="FunFam" id="3.40.50.300:FF:001091">
    <property type="entry name" value="Probable disease resistance protein At1g61300"/>
    <property type="match status" value="1"/>
</dbReference>
<dbReference type="Gene3D" id="3.40.50.300">
    <property type="entry name" value="P-loop containing nucleotide triphosphate hydrolases"/>
    <property type="match status" value="1"/>
</dbReference>
<keyword evidence="7" id="KW-0381">Hypersensitive response</keyword>
<dbReference type="Pfam" id="PF23559">
    <property type="entry name" value="WHD_DRP"/>
    <property type="match status" value="1"/>
</dbReference>
<feature type="domain" description="Disease resistance R13L4/SHOC-2-like LRR" evidence="16">
    <location>
        <begin position="546"/>
        <end position="834"/>
    </location>
</feature>
<keyword evidence="11" id="KW-0067">ATP-binding</keyword>
<evidence type="ECO:0000256" key="7">
    <source>
        <dbReference type="ARBA" id="ARBA00022667"/>
    </source>
</evidence>
<comment type="caution">
    <text evidence="17">The sequence shown here is derived from an EMBL/GenBank/DDBJ whole genome shotgun (WGS) entry which is preliminary data.</text>
</comment>
<evidence type="ECO:0000313" key="17">
    <source>
        <dbReference type="EMBL" id="PHT51860.1"/>
    </source>
</evidence>
<dbReference type="SUPFAM" id="SSF52058">
    <property type="entry name" value="L domain-like"/>
    <property type="match status" value="1"/>
</dbReference>
<evidence type="ECO:0000313" key="18">
    <source>
        <dbReference type="Proteomes" id="UP000224567"/>
    </source>
</evidence>
<dbReference type="InterPro" id="IPR044974">
    <property type="entry name" value="Disease_R_plants"/>
</dbReference>
<evidence type="ECO:0000256" key="4">
    <source>
        <dbReference type="ARBA" id="ARBA00008894"/>
    </source>
</evidence>
<dbReference type="PRINTS" id="PR00364">
    <property type="entry name" value="DISEASERSIST"/>
</dbReference>
<dbReference type="InterPro" id="IPR032675">
    <property type="entry name" value="LRR_dom_sf"/>
</dbReference>
<gene>
    <name evidence="17" type="ORF">CQW23_06322</name>
</gene>
<dbReference type="Gene3D" id="1.10.8.430">
    <property type="entry name" value="Helical domain of apoptotic protease-activating factors"/>
    <property type="match status" value="1"/>
</dbReference>
<dbReference type="GO" id="GO:0043531">
    <property type="term" value="F:ADP binding"/>
    <property type="evidence" value="ECO:0007669"/>
    <property type="project" value="InterPro"/>
</dbReference>
<keyword evidence="10" id="KW-0611">Plant defense</keyword>
<dbReference type="Gene3D" id="1.10.10.10">
    <property type="entry name" value="Winged helix-like DNA-binding domain superfamily/Winged helix DNA-binding domain"/>
    <property type="match status" value="1"/>
</dbReference>
<dbReference type="GO" id="GO:0005524">
    <property type="term" value="F:ATP binding"/>
    <property type="evidence" value="ECO:0007669"/>
    <property type="project" value="UniProtKB-KW"/>
</dbReference>
<comment type="subcellular location">
    <subcellularLocation>
        <location evidence="3">Cytoplasm</location>
    </subcellularLocation>
    <subcellularLocation>
        <location evidence="2">Membrane</location>
        <topology evidence="2">Peripheral membrane protein</topology>
    </subcellularLocation>
</comment>
<reference evidence="17 18" key="1">
    <citation type="journal article" date="2017" name="Genome Biol.">
        <title>New reference genome sequences of hot pepper reveal the massive evolution of plant disease-resistance genes by retroduplication.</title>
        <authorList>
            <person name="Kim S."/>
            <person name="Park J."/>
            <person name="Yeom S.I."/>
            <person name="Kim Y.M."/>
            <person name="Seo E."/>
            <person name="Kim K.T."/>
            <person name="Kim M.S."/>
            <person name="Lee J.M."/>
            <person name="Cheong K."/>
            <person name="Shin H.S."/>
            <person name="Kim S.B."/>
            <person name="Han K."/>
            <person name="Lee J."/>
            <person name="Park M."/>
            <person name="Lee H.A."/>
            <person name="Lee H.Y."/>
            <person name="Lee Y."/>
            <person name="Oh S."/>
            <person name="Lee J.H."/>
            <person name="Choi E."/>
            <person name="Choi E."/>
            <person name="Lee S.E."/>
            <person name="Jeon J."/>
            <person name="Kim H."/>
            <person name="Choi G."/>
            <person name="Song H."/>
            <person name="Lee J."/>
            <person name="Lee S.C."/>
            <person name="Kwon J.K."/>
            <person name="Lee H.Y."/>
            <person name="Koo N."/>
            <person name="Hong Y."/>
            <person name="Kim R.W."/>
            <person name="Kang W.H."/>
            <person name="Huh J.H."/>
            <person name="Kang B.C."/>
            <person name="Yang T.J."/>
            <person name="Lee Y.H."/>
            <person name="Bennetzen J.L."/>
            <person name="Choi D."/>
        </authorList>
    </citation>
    <scope>NUCLEOTIDE SEQUENCE [LARGE SCALE GENOMIC DNA]</scope>
    <source>
        <strain evidence="18">cv. PBC81</strain>
    </source>
</reference>
<organism evidence="17 18">
    <name type="scientific">Capsicum baccatum</name>
    <name type="common">Peruvian pepper</name>
    <dbReference type="NCBI Taxonomy" id="33114"/>
    <lineage>
        <taxon>Eukaryota</taxon>
        <taxon>Viridiplantae</taxon>
        <taxon>Streptophyta</taxon>
        <taxon>Embryophyta</taxon>
        <taxon>Tracheophyta</taxon>
        <taxon>Spermatophyta</taxon>
        <taxon>Magnoliopsida</taxon>
        <taxon>eudicotyledons</taxon>
        <taxon>Gunneridae</taxon>
        <taxon>Pentapetalae</taxon>
        <taxon>asterids</taxon>
        <taxon>lamiids</taxon>
        <taxon>Solanales</taxon>
        <taxon>Solanaceae</taxon>
        <taxon>Solanoideae</taxon>
        <taxon>Capsiceae</taxon>
        <taxon>Capsicum</taxon>
    </lineage>
</organism>
<dbReference type="InterPro" id="IPR042197">
    <property type="entry name" value="Apaf_helical"/>
</dbReference>
<proteinExistence type="inferred from homology"/>
<evidence type="ECO:0000256" key="10">
    <source>
        <dbReference type="ARBA" id="ARBA00022821"/>
    </source>
</evidence>
<protein>
    <submittedName>
        <fullName evidence="17">Uncharacterized protein</fullName>
    </submittedName>
</protein>
<dbReference type="GO" id="GO:0016020">
    <property type="term" value="C:membrane"/>
    <property type="evidence" value="ECO:0007669"/>
    <property type="project" value="UniProtKB-SubCell"/>
</dbReference>
<dbReference type="GO" id="GO:0051607">
    <property type="term" value="P:defense response to virus"/>
    <property type="evidence" value="ECO:0007669"/>
    <property type="project" value="UniProtKB-ARBA"/>
</dbReference>
<dbReference type="InterPro" id="IPR002182">
    <property type="entry name" value="NB-ARC"/>
</dbReference>
<dbReference type="InterPro" id="IPR036388">
    <property type="entry name" value="WH-like_DNA-bd_sf"/>
</dbReference>
<evidence type="ECO:0000256" key="5">
    <source>
        <dbReference type="ARBA" id="ARBA00022490"/>
    </source>
</evidence>
<dbReference type="Pfam" id="PF23598">
    <property type="entry name" value="LRR_14"/>
    <property type="match status" value="1"/>
</dbReference>
<comment type="function">
    <text evidence="1">Confers resistance to late blight (Phytophthora infestans) races carrying the avirulence gene Avr1. Resistance proteins guard the plant against pathogens that contain an appropriate avirulence protein via an indirect interaction with this avirulence protein. That triggers a defense system including the hypersensitive response, which restricts the pathogen growth.</text>
</comment>
<dbReference type="InterPro" id="IPR055414">
    <property type="entry name" value="LRR_R13L4/SHOC2-like"/>
</dbReference>
<keyword evidence="18" id="KW-1185">Reference proteome</keyword>
<evidence type="ECO:0000256" key="6">
    <source>
        <dbReference type="ARBA" id="ARBA00022614"/>
    </source>
</evidence>
<dbReference type="EMBL" id="MLFT02000003">
    <property type="protein sequence ID" value="PHT51860.1"/>
    <property type="molecule type" value="Genomic_DNA"/>
</dbReference>
<evidence type="ECO:0000256" key="12">
    <source>
        <dbReference type="ARBA" id="ARBA00023054"/>
    </source>
</evidence>
<evidence type="ECO:0000259" key="16">
    <source>
        <dbReference type="Pfam" id="PF23598"/>
    </source>
</evidence>
<evidence type="ECO:0000256" key="2">
    <source>
        <dbReference type="ARBA" id="ARBA00004170"/>
    </source>
</evidence>
<comment type="similarity">
    <text evidence="4">Belongs to the disease resistance NB-LRR family.</text>
</comment>
<evidence type="ECO:0000256" key="9">
    <source>
        <dbReference type="ARBA" id="ARBA00022741"/>
    </source>
</evidence>
<dbReference type="SUPFAM" id="SSF52540">
    <property type="entry name" value="P-loop containing nucleoside triphosphate hydrolases"/>
    <property type="match status" value="1"/>
</dbReference>